<feature type="transmembrane region" description="Helical" evidence="1">
    <location>
        <begin position="112"/>
        <end position="136"/>
    </location>
</feature>
<feature type="transmembrane region" description="Helical" evidence="1">
    <location>
        <begin position="53"/>
        <end position="72"/>
    </location>
</feature>
<dbReference type="EMBL" id="SNXK01000001">
    <property type="protein sequence ID" value="TDP42074.1"/>
    <property type="molecule type" value="Genomic_DNA"/>
</dbReference>
<keyword evidence="1" id="KW-0812">Transmembrane</keyword>
<keyword evidence="1" id="KW-0472">Membrane</keyword>
<dbReference type="Proteomes" id="UP000295087">
    <property type="component" value="Unassembled WGS sequence"/>
</dbReference>
<comment type="caution">
    <text evidence="2">The sequence shown here is derived from an EMBL/GenBank/DDBJ whole genome shotgun (WGS) entry which is preliminary data.</text>
</comment>
<dbReference type="AlphaFoldDB" id="A0A4R6PTT2"/>
<proteinExistence type="predicted"/>
<reference evidence="2 3" key="1">
    <citation type="submission" date="2019-03" db="EMBL/GenBank/DDBJ databases">
        <title>Genomic Encyclopedia of Type Strains, Phase IV (KMG-IV): sequencing the most valuable type-strain genomes for metagenomic binning, comparative biology and taxonomic classification.</title>
        <authorList>
            <person name="Goeker M."/>
        </authorList>
    </citation>
    <scope>NUCLEOTIDE SEQUENCE [LARGE SCALE GENOMIC DNA]</scope>
    <source>
        <strain evidence="2 3">DSM 44496</strain>
    </source>
</reference>
<feature type="transmembrane region" description="Helical" evidence="1">
    <location>
        <begin position="79"/>
        <end position="100"/>
    </location>
</feature>
<keyword evidence="1" id="KW-1133">Transmembrane helix</keyword>
<keyword evidence="3" id="KW-1185">Reference proteome</keyword>
<evidence type="ECO:0000313" key="3">
    <source>
        <dbReference type="Proteomes" id="UP000295087"/>
    </source>
</evidence>
<evidence type="ECO:0000313" key="2">
    <source>
        <dbReference type="EMBL" id="TDP42074.1"/>
    </source>
</evidence>
<accession>A0A4R6PTT2</accession>
<evidence type="ECO:0000256" key="1">
    <source>
        <dbReference type="SAM" id="Phobius"/>
    </source>
</evidence>
<sequence length="191" mass="19570">MVLYHRPVIIEFRQASAPSRALGARVRGACAGSMSGALSLAAHGLAAGSAMPGSTTVVLLAAVSAVVGALVAGPVRHNALGLAVVLLGGQLVGHTTMSWSGHGHHVEDSLGLGMLAAHTVAAVLAAVVVIGAEAAYRAAGALLARALPQRYRTPRIPGRAPLRLTHRDRVILRVLTARSLRTRAPPLAFAF</sequence>
<gene>
    <name evidence="2" type="ORF">DFR75_1011183</name>
</gene>
<name>A0A4R6PTT2_NOCIG</name>
<protein>
    <submittedName>
        <fullName evidence="2">Uncharacterized protein</fullName>
    </submittedName>
</protein>
<organism evidence="2 3">
    <name type="scientific">Nocardia ignorata</name>
    <dbReference type="NCBI Taxonomy" id="145285"/>
    <lineage>
        <taxon>Bacteria</taxon>
        <taxon>Bacillati</taxon>
        <taxon>Actinomycetota</taxon>
        <taxon>Actinomycetes</taxon>
        <taxon>Mycobacteriales</taxon>
        <taxon>Nocardiaceae</taxon>
        <taxon>Nocardia</taxon>
    </lineage>
</organism>